<evidence type="ECO:0000313" key="1">
    <source>
        <dbReference type="EMBL" id="MVO17321.1"/>
    </source>
</evidence>
<keyword evidence="2" id="KW-1185">Reference proteome</keyword>
<name>A0A6L6WJ05_9RHOB</name>
<evidence type="ECO:0000313" key="2">
    <source>
        <dbReference type="Proteomes" id="UP000478892"/>
    </source>
</evidence>
<proteinExistence type="predicted"/>
<gene>
    <name evidence="1" type="ORF">GO984_16020</name>
</gene>
<organism evidence="1 2">
    <name type="scientific">Parasedimentitalea huanghaiensis</name>
    <dbReference type="NCBI Taxonomy" id="2682100"/>
    <lineage>
        <taxon>Bacteria</taxon>
        <taxon>Pseudomonadati</taxon>
        <taxon>Pseudomonadota</taxon>
        <taxon>Alphaproteobacteria</taxon>
        <taxon>Rhodobacterales</taxon>
        <taxon>Paracoccaceae</taxon>
        <taxon>Parasedimentitalea</taxon>
    </lineage>
</organism>
<comment type="caution">
    <text evidence="1">The sequence shown here is derived from an EMBL/GenBank/DDBJ whole genome shotgun (WGS) entry which is preliminary data.</text>
</comment>
<dbReference type="AlphaFoldDB" id="A0A6L6WJ05"/>
<dbReference type="EMBL" id="WQLV01000010">
    <property type="protein sequence ID" value="MVO17321.1"/>
    <property type="molecule type" value="Genomic_DNA"/>
</dbReference>
<sequence>MDRQIYMLAILMTHSSLNDIFSTNVGFAMNDEIVPALIVTGFHSYDKSNKIAPNSQPFCSTEPE</sequence>
<protein>
    <submittedName>
        <fullName evidence="1">Uncharacterized protein</fullName>
    </submittedName>
</protein>
<reference evidence="1 2" key="1">
    <citation type="submission" date="2019-12" db="EMBL/GenBank/DDBJ databases">
        <authorList>
            <person name="Zhang Y.-J."/>
        </authorList>
    </citation>
    <scope>NUCLEOTIDE SEQUENCE [LARGE SCALE GENOMIC DNA]</scope>
    <source>
        <strain evidence="1 2">CY05</strain>
    </source>
</reference>
<dbReference type="Proteomes" id="UP000478892">
    <property type="component" value="Unassembled WGS sequence"/>
</dbReference>
<accession>A0A6L6WJ05</accession>